<evidence type="ECO:0000313" key="2">
    <source>
        <dbReference type="WBParaSite" id="Hba_04428"/>
    </source>
</evidence>
<name>A0A1I7WHH2_HETBA</name>
<reference evidence="2" key="1">
    <citation type="submission" date="2016-11" db="UniProtKB">
        <authorList>
            <consortium name="WormBaseParasite"/>
        </authorList>
    </citation>
    <scope>IDENTIFICATION</scope>
</reference>
<proteinExistence type="predicted"/>
<dbReference type="WBParaSite" id="Hba_04428">
    <property type="protein sequence ID" value="Hba_04428"/>
    <property type="gene ID" value="Hba_04428"/>
</dbReference>
<keyword evidence="1" id="KW-1185">Reference proteome</keyword>
<dbReference type="InterPro" id="IPR050951">
    <property type="entry name" value="Retrovirus_Pol_polyprotein"/>
</dbReference>
<organism evidence="1 2">
    <name type="scientific">Heterorhabditis bacteriophora</name>
    <name type="common">Entomopathogenic nematode worm</name>
    <dbReference type="NCBI Taxonomy" id="37862"/>
    <lineage>
        <taxon>Eukaryota</taxon>
        <taxon>Metazoa</taxon>
        <taxon>Ecdysozoa</taxon>
        <taxon>Nematoda</taxon>
        <taxon>Chromadorea</taxon>
        <taxon>Rhabditida</taxon>
        <taxon>Rhabditina</taxon>
        <taxon>Rhabditomorpha</taxon>
        <taxon>Strongyloidea</taxon>
        <taxon>Heterorhabditidae</taxon>
        <taxon>Heterorhabditis</taxon>
    </lineage>
</organism>
<sequence>MRVNMELGQSYRTDSPMVQRRELHIPLVHLPQPRKNNGQIEKEALALVFAVRTFHSTARKDSIQHLPVTTNGISEATLRNYVLPIIIEVTRSGNWLNSRLCLVLHNFHSHHFSLVIHDGCLLLRSRVVILYFLQRRMLKMLHEGHLGTTCMKMLTRKYLCSINIDKNMWVCL</sequence>
<protein>
    <submittedName>
        <fullName evidence="2">Integrase_H2C2 domain-containing protein</fullName>
    </submittedName>
</protein>
<dbReference type="Proteomes" id="UP000095283">
    <property type="component" value="Unplaced"/>
</dbReference>
<dbReference type="AlphaFoldDB" id="A0A1I7WHH2"/>
<dbReference type="PANTHER" id="PTHR37984:SF5">
    <property type="entry name" value="PROTEIN NYNRIN-LIKE"/>
    <property type="match status" value="1"/>
</dbReference>
<dbReference type="PANTHER" id="PTHR37984">
    <property type="entry name" value="PROTEIN CBG26694"/>
    <property type="match status" value="1"/>
</dbReference>
<evidence type="ECO:0000313" key="1">
    <source>
        <dbReference type="Proteomes" id="UP000095283"/>
    </source>
</evidence>
<accession>A0A1I7WHH2</accession>